<dbReference type="GO" id="GO:1990904">
    <property type="term" value="C:ribonucleoprotein complex"/>
    <property type="evidence" value="ECO:0007669"/>
    <property type="project" value="TreeGrafter"/>
</dbReference>
<dbReference type="Proteomes" id="UP000046395">
    <property type="component" value="Unassembled WGS sequence"/>
</dbReference>
<dbReference type="PANTHER" id="PTHR13284:SF4">
    <property type="entry name" value="C2H2-TYPE DOMAIN-CONTAINING PROTEIN"/>
    <property type="match status" value="1"/>
</dbReference>
<dbReference type="InterPro" id="IPR029064">
    <property type="entry name" value="Ribosomal_eL30-like_sf"/>
</dbReference>
<dbReference type="GO" id="GO:0005739">
    <property type="term" value="C:mitochondrion"/>
    <property type="evidence" value="ECO:0007669"/>
    <property type="project" value="TreeGrafter"/>
</dbReference>
<dbReference type="WBParaSite" id="TMUE_2000010553.1">
    <property type="protein sequence ID" value="TMUE_2000010553.1"/>
    <property type="gene ID" value="WBGene00288078"/>
</dbReference>
<proteinExistence type="predicted"/>
<dbReference type="SUPFAM" id="SSF55315">
    <property type="entry name" value="L30e-like"/>
    <property type="match status" value="1"/>
</dbReference>
<keyword evidence="3" id="KW-1185">Reference proteome</keyword>
<dbReference type="PANTHER" id="PTHR13284">
    <property type="entry name" value="GH01354P"/>
    <property type="match status" value="1"/>
</dbReference>
<protein>
    <submittedName>
        <fullName evidence="4">Ribosomal_L7Ae domain-containing protein</fullName>
    </submittedName>
</protein>
<evidence type="ECO:0000313" key="4">
    <source>
        <dbReference type="WBParaSite" id="TMUE_2000010553.1"/>
    </source>
</evidence>
<evidence type="ECO:0000259" key="2">
    <source>
        <dbReference type="Pfam" id="PF01248"/>
    </source>
</evidence>
<organism evidence="3 4">
    <name type="scientific">Trichuris muris</name>
    <name type="common">Mouse whipworm</name>
    <dbReference type="NCBI Taxonomy" id="70415"/>
    <lineage>
        <taxon>Eukaryota</taxon>
        <taxon>Metazoa</taxon>
        <taxon>Ecdysozoa</taxon>
        <taxon>Nematoda</taxon>
        <taxon>Enoplea</taxon>
        <taxon>Dorylaimia</taxon>
        <taxon>Trichinellida</taxon>
        <taxon>Trichuridae</taxon>
        <taxon>Trichuris</taxon>
    </lineage>
</organism>
<evidence type="ECO:0000313" key="3">
    <source>
        <dbReference type="Proteomes" id="UP000046395"/>
    </source>
</evidence>
<feature type="region of interest" description="Disordered" evidence="1">
    <location>
        <begin position="39"/>
        <end position="60"/>
    </location>
</feature>
<dbReference type="Gene3D" id="3.30.1330.30">
    <property type="match status" value="1"/>
</dbReference>
<accession>A0A5S6QTT9</accession>
<feature type="domain" description="Ribosomal protein eL8/eL30/eS12/Gadd45" evidence="2">
    <location>
        <begin position="132"/>
        <end position="223"/>
    </location>
</feature>
<dbReference type="GO" id="GO:0035368">
    <property type="term" value="F:selenocysteine insertion sequence binding"/>
    <property type="evidence" value="ECO:0007669"/>
    <property type="project" value="InterPro"/>
</dbReference>
<dbReference type="InterPro" id="IPR040051">
    <property type="entry name" value="SECISBP2"/>
</dbReference>
<dbReference type="Pfam" id="PF01248">
    <property type="entry name" value="Ribosomal_L7Ae"/>
    <property type="match status" value="1"/>
</dbReference>
<name>A0A5S6QTT9_TRIMR</name>
<dbReference type="STRING" id="70415.A0A5S6QTT9"/>
<dbReference type="InterPro" id="IPR004038">
    <property type="entry name" value="Ribosomal_eL8/eL30/eS12/Gad45"/>
</dbReference>
<sequence length="273" mass="30214">MTHCPQRGERRKPRIGDPLLASECLEIISASSLRSRKASRGNVVKETPPLLKPNPLDSSNPLVCQHRQNRKGKVSVLKKAILKERDALNTQSVRPTSAIIQLMDNQPSKSLDNALGQLLVRLKEFHDRAYQRGLTKVGKGKRLVCGLHETRKYVDLNKAKLVIIARDLEDSIFNVVQSLLNSCKEREIPYVFALSRLTLGKAVFKKAPIASVAVLTYHDAQDLYKLVADEMAASKKAHEDAKTACPEGDALAEATVTSQVMEKMESLKLNSGP</sequence>
<dbReference type="GO" id="GO:0003730">
    <property type="term" value="F:mRNA 3'-UTR binding"/>
    <property type="evidence" value="ECO:0007669"/>
    <property type="project" value="TreeGrafter"/>
</dbReference>
<evidence type="ECO:0000256" key="1">
    <source>
        <dbReference type="SAM" id="MobiDB-lite"/>
    </source>
</evidence>
<dbReference type="AlphaFoldDB" id="A0A5S6QTT9"/>
<dbReference type="GO" id="GO:0043021">
    <property type="term" value="F:ribonucleoprotein complex binding"/>
    <property type="evidence" value="ECO:0007669"/>
    <property type="project" value="TreeGrafter"/>
</dbReference>
<reference evidence="4" key="1">
    <citation type="submission" date="2019-12" db="UniProtKB">
        <authorList>
            <consortium name="WormBaseParasite"/>
        </authorList>
    </citation>
    <scope>IDENTIFICATION</scope>
</reference>